<dbReference type="AlphaFoldDB" id="A0A0S4QLM2"/>
<name>A0A0S4QLM2_9ACTN</name>
<evidence type="ECO:0000256" key="1">
    <source>
        <dbReference type="SAM" id="MobiDB-lite"/>
    </source>
</evidence>
<protein>
    <submittedName>
        <fullName evidence="2">Uncharacterized protein</fullName>
    </submittedName>
</protein>
<feature type="region of interest" description="Disordered" evidence="1">
    <location>
        <begin position="121"/>
        <end position="140"/>
    </location>
</feature>
<evidence type="ECO:0000313" key="3">
    <source>
        <dbReference type="Proteomes" id="UP000198802"/>
    </source>
</evidence>
<sequence>MDRPPESRDDTLSRKGLATVVATPSHRVEQDELRERMRAVGMSHDEIAIKVARRYNYRPRAAYRIAHGWTQQQAAGRINAHAARTGLDPHGKAPMTGARLSELENWPLPLRRRPTPQLLANAGLVPSARVGHSRSASSAT</sequence>
<proteinExistence type="predicted"/>
<gene>
    <name evidence="2" type="ORF">Ga0074812_10893</name>
</gene>
<accession>A0A0S4QLM2</accession>
<evidence type="ECO:0000313" key="2">
    <source>
        <dbReference type="EMBL" id="CUU56565.1"/>
    </source>
</evidence>
<dbReference type="EMBL" id="FAOZ01000008">
    <property type="protein sequence ID" value="CUU56565.1"/>
    <property type="molecule type" value="Genomic_DNA"/>
</dbReference>
<reference evidence="3" key="1">
    <citation type="submission" date="2015-11" db="EMBL/GenBank/DDBJ databases">
        <authorList>
            <person name="Varghese N."/>
        </authorList>
    </citation>
    <scope>NUCLEOTIDE SEQUENCE [LARGE SCALE GENOMIC DNA]</scope>
    <source>
        <strain evidence="3">DSM 45899</strain>
    </source>
</reference>
<keyword evidence="3" id="KW-1185">Reference proteome</keyword>
<dbReference type="Proteomes" id="UP000198802">
    <property type="component" value="Unassembled WGS sequence"/>
</dbReference>
<organism evidence="2 3">
    <name type="scientific">Parafrankia irregularis</name>
    <dbReference type="NCBI Taxonomy" id="795642"/>
    <lineage>
        <taxon>Bacteria</taxon>
        <taxon>Bacillati</taxon>
        <taxon>Actinomycetota</taxon>
        <taxon>Actinomycetes</taxon>
        <taxon>Frankiales</taxon>
        <taxon>Frankiaceae</taxon>
        <taxon>Parafrankia</taxon>
    </lineage>
</organism>